<dbReference type="EMBL" id="CP114976">
    <property type="protein sequence ID" value="WBE24360.1"/>
    <property type="molecule type" value="Genomic_DNA"/>
</dbReference>
<dbReference type="PROSITE" id="PS51257">
    <property type="entry name" value="PROKAR_LIPOPROTEIN"/>
    <property type="match status" value="1"/>
</dbReference>
<dbReference type="Proteomes" id="UP001212189">
    <property type="component" value="Chromosome"/>
</dbReference>
<dbReference type="PANTHER" id="PTHR21248:SF12">
    <property type="entry name" value="CARDIOLIPIN SYNTHASE C"/>
    <property type="match status" value="1"/>
</dbReference>
<dbReference type="PANTHER" id="PTHR21248">
    <property type="entry name" value="CARDIOLIPIN SYNTHASE"/>
    <property type="match status" value="1"/>
</dbReference>
<feature type="domain" description="PLD phosphodiesterase" evidence="1">
    <location>
        <begin position="408"/>
        <end position="435"/>
    </location>
</feature>
<dbReference type="CDD" id="cd09111">
    <property type="entry name" value="PLDc_ymdC_like_1"/>
    <property type="match status" value="1"/>
</dbReference>
<evidence type="ECO:0000313" key="2">
    <source>
        <dbReference type="EMBL" id="WBE24360.1"/>
    </source>
</evidence>
<dbReference type="Gene3D" id="3.30.870.10">
    <property type="entry name" value="Endonuclease Chain A"/>
    <property type="match status" value="2"/>
</dbReference>
<dbReference type="Pfam" id="PF13091">
    <property type="entry name" value="PLDc_2"/>
    <property type="match status" value="2"/>
</dbReference>
<dbReference type="SMART" id="SM00155">
    <property type="entry name" value="PLDc"/>
    <property type="match status" value="2"/>
</dbReference>
<dbReference type="SUPFAM" id="SSF56024">
    <property type="entry name" value="Phospholipase D/nuclease"/>
    <property type="match status" value="2"/>
</dbReference>
<dbReference type="RefSeq" id="WP_269817303.1">
    <property type="nucleotide sequence ID" value="NZ_CP114976.1"/>
</dbReference>
<accession>A0AAE9VLP5</accession>
<evidence type="ECO:0000259" key="1">
    <source>
        <dbReference type="PROSITE" id="PS50035"/>
    </source>
</evidence>
<name>A0AAE9VLP5_9GAMM</name>
<dbReference type="AlphaFoldDB" id="A0AAE9VLP5"/>
<gene>
    <name evidence="2" type="ORF">O6P33_08200</name>
</gene>
<keyword evidence="3" id="KW-1185">Reference proteome</keyword>
<dbReference type="KEGG" id="dce:O6P33_08200"/>
<dbReference type="CDD" id="cd09113">
    <property type="entry name" value="PLDc_ymdC_like_2"/>
    <property type="match status" value="1"/>
</dbReference>
<dbReference type="InterPro" id="IPR001736">
    <property type="entry name" value="PLipase_D/transphosphatidylase"/>
</dbReference>
<protein>
    <submittedName>
        <fullName evidence="2">Phospholipase D family protein</fullName>
    </submittedName>
</protein>
<dbReference type="GO" id="GO:0030572">
    <property type="term" value="F:phosphatidyltransferase activity"/>
    <property type="evidence" value="ECO:0007669"/>
    <property type="project" value="UniProtKB-ARBA"/>
</dbReference>
<feature type="domain" description="PLD phosphodiesterase" evidence="1">
    <location>
        <begin position="167"/>
        <end position="194"/>
    </location>
</feature>
<sequence>MTSKLIKLGFIALSLLVTGCQSLPSLDGRTQTLAYSKEEVADTYFAKVLTALEQEHGTEKSGIYPLIEADEAFAARMLLAKYAQRSLDVQYYIWRQDMTGTMLFEALHEAAERGVRVRLLLDDNNTSAAEPILLALNSHENIEVRLFNPFMVRAPRWWGFLTDFSRLNRRMHNKSFIADNSFSIIGGRNIGDEYFGATDDVLFADLDILSVGAAVQEVSTDFDKYWHSASSYPLERVVPNGRGISLQELRARSQSIAGSPGAQQYVESLRESELIRQLEQRSIDFEWLQVRMVSDDPRKGLGNAQKESLLIQQFQDIIGDPDVDVELISPYFVPTEAGVEAFAWLVRKGVEVKVLTNSLAATDVAAVHAGYAKRRKALLKAGVVLYEMQRHPTQVKRMKRKKRFLGSSGSSLHAKTFSVDRKHVFVGSFNFDPRSANLNTELGFVIDSPRLAQRINQAFYDEIPAHAYEVKLTETGRIYWIEQRDAGVQTYTSEPNSSVWRRVSTRLLSWLPIEGLL</sequence>
<dbReference type="GO" id="GO:0032049">
    <property type="term" value="P:cardiolipin biosynthetic process"/>
    <property type="evidence" value="ECO:0007669"/>
    <property type="project" value="UniProtKB-ARBA"/>
</dbReference>
<organism evidence="2 3">
    <name type="scientific">Denitrificimonas caeni</name>
    <dbReference type="NCBI Taxonomy" id="521720"/>
    <lineage>
        <taxon>Bacteria</taxon>
        <taxon>Pseudomonadati</taxon>
        <taxon>Pseudomonadota</taxon>
        <taxon>Gammaproteobacteria</taxon>
        <taxon>Pseudomonadales</taxon>
        <taxon>Pseudomonadaceae</taxon>
        <taxon>Denitrificimonas</taxon>
    </lineage>
</organism>
<dbReference type="InterPro" id="IPR025202">
    <property type="entry name" value="PLD-like_dom"/>
</dbReference>
<reference evidence="2 3" key="1">
    <citation type="submission" date="2022-12" db="EMBL/GenBank/DDBJ databases">
        <title>Coexistence and Characterization of a Novel Tigecycline Resistance gene tet(X) variant and blaNDM-1 in a Pseudomonas caeni Isolate of Chicken Origin.</title>
        <authorList>
            <person name="Lu X."/>
            <person name="Zhang L."/>
            <person name="Li R."/>
            <person name="Wang Z."/>
        </authorList>
    </citation>
    <scope>NUCLEOTIDE SEQUENCE [LARGE SCALE GENOMIC DNA]</scope>
    <source>
        <strain evidence="2 3">CE14</strain>
    </source>
</reference>
<evidence type="ECO:0000313" key="3">
    <source>
        <dbReference type="Proteomes" id="UP001212189"/>
    </source>
</evidence>
<dbReference type="PROSITE" id="PS50035">
    <property type="entry name" value="PLD"/>
    <property type="match status" value="2"/>
</dbReference>
<proteinExistence type="predicted"/>